<dbReference type="RefSeq" id="WP_141463854.1">
    <property type="nucleotide sequence ID" value="NZ_RBZW01000016.1"/>
</dbReference>
<keyword evidence="3" id="KW-1185">Reference proteome</keyword>
<accession>A0A4S3TQ23</accession>
<organism evidence="2 3">
    <name type="scientific">Salinadaptatus halalkaliphilus</name>
    <dbReference type="NCBI Taxonomy" id="2419781"/>
    <lineage>
        <taxon>Archaea</taxon>
        <taxon>Methanobacteriati</taxon>
        <taxon>Methanobacteriota</taxon>
        <taxon>Stenosarchaea group</taxon>
        <taxon>Halobacteria</taxon>
        <taxon>Halobacteriales</taxon>
        <taxon>Natrialbaceae</taxon>
        <taxon>Salinadaptatus</taxon>
    </lineage>
</organism>
<name>A0A4S3TQ23_9EURY</name>
<dbReference type="Pfam" id="PF26047">
    <property type="entry name" value="DUF8015"/>
    <property type="match status" value="1"/>
</dbReference>
<dbReference type="InterPro" id="IPR058328">
    <property type="entry name" value="DUF8015"/>
</dbReference>
<comment type="caution">
    <text evidence="2">The sequence shown here is derived from an EMBL/GenBank/DDBJ whole genome shotgun (WGS) entry which is preliminary data.</text>
</comment>
<evidence type="ECO:0000313" key="2">
    <source>
        <dbReference type="EMBL" id="THE65780.1"/>
    </source>
</evidence>
<evidence type="ECO:0000256" key="1">
    <source>
        <dbReference type="SAM" id="Phobius"/>
    </source>
</evidence>
<keyword evidence="1" id="KW-1133">Transmembrane helix</keyword>
<dbReference type="OrthoDB" id="170259at2157"/>
<keyword evidence="1" id="KW-0472">Membrane</keyword>
<protein>
    <submittedName>
        <fullName evidence="2">Uncharacterized protein</fullName>
    </submittedName>
</protein>
<dbReference type="Proteomes" id="UP000318864">
    <property type="component" value="Unassembled WGS sequence"/>
</dbReference>
<dbReference type="EMBL" id="RBZW01000016">
    <property type="protein sequence ID" value="THE65780.1"/>
    <property type="molecule type" value="Genomic_DNA"/>
</dbReference>
<dbReference type="AlphaFoldDB" id="A0A4S3TQ23"/>
<sequence>MYERQLDRSERGSFDALVDVLAAANRYDFLLAVVPVAFVVALVAATVLGTSMVQTLFVAALIGVLVIVDACYLHPPSDQGST</sequence>
<proteinExistence type="predicted"/>
<gene>
    <name evidence="2" type="ORF">D8Y22_06335</name>
</gene>
<feature type="transmembrane region" description="Helical" evidence="1">
    <location>
        <begin position="29"/>
        <end position="49"/>
    </location>
</feature>
<evidence type="ECO:0000313" key="3">
    <source>
        <dbReference type="Proteomes" id="UP000318864"/>
    </source>
</evidence>
<feature type="transmembrane region" description="Helical" evidence="1">
    <location>
        <begin position="56"/>
        <end position="75"/>
    </location>
</feature>
<reference evidence="2 3" key="1">
    <citation type="submission" date="2018-10" db="EMBL/GenBank/DDBJ databases">
        <title>Natronolimnobius sp. XQ-INN 246 isolated from Inner Mongolia Autonomous Region of China.</title>
        <authorList>
            <person name="Xue Q."/>
        </authorList>
    </citation>
    <scope>NUCLEOTIDE SEQUENCE [LARGE SCALE GENOMIC DNA]</scope>
    <source>
        <strain evidence="2 3">XQ-INN 246</strain>
    </source>
</reference>
<keyword evidence="1" id="KW-0812">Transmembrane</keyword>